<dbReference type="InterPro" id="IPR003018">
    <property type="entry name" value="GAF"/>
</dbReference>
<dbReference type="InterPro" id="IPR043128">
    <property type="entry name" value="Rev_trsase/Diguanyl_cyclase"/>
</dbReference>
<reference evidence="2 3" key="1">
    <citation type="journal article" date="2024" name="Chem. Sci.">
        <title>Discovery of megapolipeptins by genome mining of a Burkholderiales bacteria collection.</title>
        <authorList>
            <person name="Paulo B.S."/>
            <person name="Recchia M.J.J."/>
            <person name="Lee S."/>
            <person name="Fergusson C.H."/>
            <person name="Romanowski S.B."/>
            <person name="Hernandez A."/>
            <person name="Krull N."/>
            <person name="Liu D.Y."/>
            <person name="Cavanagh H."/>
            <person name="Bos A."/>
            <person name="Gray C.A."/>
            <person name="Murphy B.T."/>
            <person name="Linington R.G."/>
            <person name="Eustaquio A.S."/>
        </authorList>
    </citation>
    <scope>NUCLEOTIDE SEQUENCE [LARGE SCALE GENOMIC DNA]</scope>
    <source>
        <strain evidence="2 3">RL21-008-BIB-B</strain>
    </source>
</reference>
<dbReference type="RefSeq" id="WP_408166474.1">
    <property type="nucleotide sequence ID" value="NZ_JAQQFR010000003.1"/>
</dbReference>
<comment type="caution">
    <text evidence="2">The sequence shown here is derived from an EMBL/GenBank/DDBJ whole genome shotgun (WGS) entry which is preliminary data.</text>
</comment>
<dbReference type="PANTHER" id="PTHR43102:SF2">
    <property type="entry name" value="GAF DOMAIN-CONTAINING PROTEIN"/>
    <property type="match status" value="1"/>
</dbReference>
<dbReference type="EMBL" id="JAQQFR010000003">
    <property type="protein sequence ID" value="MFL9877914.1"/>
    <property type="molecule type" value="Genomic_DNA"/>
</dbReference>
<dbReference type="CDD" id="cd01949">
    <property type="entry name" value="GGDEF"/>
    <property type="match status" value="1"/>
</dbReference>
<accession>A0ABW8Z4F6</accession>
<dbReference type="Proteomes" id="UP001629214">
    <property type="component" value="Unassembled WGS sequence"/>
</dbReference>
<dbReference type="Pfam" id="PF00990">
    <property type="entry name" value="GGDEF"/>
    <property type="match status" value="1"/>
</dbReference>
<proteinExistence type="predicted"/>
<evidence type="ECO:0000313" key="3">
    <source>
        <dbReference type="Proteomes" id="UP001629214"/>
    </source>
</evidence>
<dbReference type="InterPro" id="IPR029787">
    <property type="entry name" value="Nucleotide_cyclase"/>
</dbReference>
<keyword evidence="3" id="KW-1185">Reference proteome</keyword>
<evidence type="ECO:0000259" key="1">
    <source>
        <dbReference type="PROSITE" id="PS50887"/>
    </source>
</evidence>
<dbReference type="SUPFAM" id="SSF55073">
    <property type="entry name" value="Nucleotide cyclase"/>
    <property type="match status" value="1"/>
</dbReference>
<dbReference type="PANTHER" id="PTHR43102">
    <property type="entry name" value="SLR1143 PROTEIN"/>
    <property type="match status" value="1"/>
</dbReference>
<organism evidence="2 3">
    <name type="scientific">Herbaspirillum rhizosphaerae</name>
    <dbReference type="NCBI Taxonomy" id="346179"/>
    <lineage>
        <taxon>Bacteria</taxon>
        <taxon>Pseudomonadati</taxon>
        <taxon>Pseudomonadota</taxon>
        <taxon>Betaproteobacteria</taxon>
        <taxon>Burkholderiales</taxon>
        <taxon>Oxalobacteraceae</taxon>
        <taxon>Herbaspirillum</taxon>
    </lineage>
</organism>
<dbReference type="Gene3D" id="3.30.450.40">
    <property type="match status" value="1"/>
</dbReference>
<dbReference type="Gene3D" id="3.30.70.270">
    <property type="match status" value="1"/>
</dbReference>
<dbReference type="SMART" id="SM00267">
    <property type="entry name" value="GGDEF"/>
    <property type="match status" value="1"/>
</dbReference>
<gene>
    <name evidence="2" type="ORF">PQR63_05980</name>
</gene>
<dbReference type="SMART" id="SM00065">
    <property type="entry name" value="GAF"/>
    <property type="match status" value="1"/>
</dbReference>
<dbReference type="NCBIfam" id="TIGR00254">
    <property type="entry name" value="GGDEF"/>
    <property type="match status" value="1"/>
</dbReference>
<dbReference type="Pfam" id="PF01590">
    <property type="entry name" value="GAF"/>
    <property type="match status" value="1"/>
</dbReference>
<dbReference type="PROSITE" id="PS50887">
    <property type="entry name" value="GGDEF"/>
    <property type="match status" value="1"/>
</dbReference>
<sequence length="322" mass="36452">MKIADIPVNEQARVDDLHKLNILDTPPEERFDRLTRLARRLFSVPTAVVSLVDAKRQWFKARVGMDVCEMGRDVSFCSHAILRDEVMVVSNALEDSRFHDNPLVVGDPYIRFYAGCPIRSPQGYKLGTLCILDTIPREFDEDDKVMLADLARMVEQEMAAVHLATMDELTKLSNRRGFESLSEHALSMCKRLGKPASLLYFDLDLFKQINDRFGHAEGDRALVNFARILMGNFRESDVIGRLGGDEFAVFLTNTPAQETQAVLGHLETAVNEYNRDSKRGYDLLYSVGAIEYDPASHDTIGDLMSSADALMYQQKKRRREAP</sequence>
<dbReference type="InterPro" id="IPR000160">
    <property type="entry name" value="GGDEF_dom"/>
</dbReference>
<evidence type="ECO:0000313" key="2">
    <source>
        <dbReference type="EMBL" id="MFL9877914.1"/>
    </source>
</evidence>
<feature type="domain" description="GGDEF" evidence="1">
    <location>
        <begin position="194"/>
        <end position="322"/>
    </location>
</feature>
<name>A0ABW8Z4F6_9BURK</name>
<dbReference type="InterPro" id="IPR029016">
    <property type="entry name" value="GAF-like_dom_sf"/>
</dbReference>
<dbReference type="SUPFAM" id="SSF55781">
    <property type="entry name" value="GAF domain-like"/>
    <property type="match status" value="1"/>
</dbReference>
<protein>
    <submittedName>
        <fullName evidence="2">Sensor domain-containing diguanylate cyclase</fullName>
    </submittedName>
</protein>